<dbReference type="OrthoDB" id="417450at2759"/>
<protein>
    <recommendedName>
        <fullName evidence="2">Ubiquitin-like domain-containing protein</fullName>
    </recommendedName>
</protein>
<reference evidence="3" key="1">
    <citation type="submission" date="2022-07" db="EMBL/GenBank/DDBJ databases">
        <title>Evaluation of T. orientalis genome assembly methods using nanopore sequencing and analysis of variation between genomes.</title>
        <authorList>
            <person name="Yam J."/>
            <person name="Micallef M.L."/>
            <person name="Liu M."/>
            <person name="Djordjevic S.P."/>
            <person name="Bogema D.R."/>
            <person name="Jenkins C."/>
        </authorList>
    </citation>
    <scope>NUCLEOTIDE SEQUENCE</scope>
    <source>
        <strain evidence="3">Fish Creek</strain>
    </source>
</reference>
<feature type="domain" description="Ubiquitin-like" evidence="2">
    <location>
        <begin position="6"/>
        <end position="77"/>
    </location>
</feature>
<sequence length="722" mass="78277">MSAELLHISFRLMTEKTFCHSMKSSLLISDVKALIETDSEIAPENQRLIFKGQLLKDEFTLKSYGVESGSTIHVVGRAIRPQEQESGDNAQSSTGNENGVGDGSGGLDPDGQGSAPGSRGIGMPMGLFMSPIYATISVSTPVAPNGTDNSMEQVASQFFSGVVNSLLTSFNSASSGHNAQSGSAQIEQPTDELVNELEISTGILKRVTANVRSVNNQTSQTAEPLNNSVPNDVRITAVANMITSDSSDSASGNPENAATVYNIRDEASASDAAAASQLLNSINVQVGGSNILQGFNMGGLQLGQNGTMTSNSTRNLQGGNTNNMQATTDHIQTAPRINTVQNGHTNNYALRSKRSNSESVSMALDDAVSGSSSRFNVAKRSNSAPEGCDGYSGSLKRSSSNEYRSEDMDYDDYDYENPTIHRGKKLDKSEDCDEYEAGRAKVRLMDPELVTAKLPWDCLYKLERQVYEINYRYKVDYSGSVSYSRNGASGGTVSRAGTFIRRPSFTRIEMSSPRCPGEEPVSFKASMSSSEGSEHQRRLIESDEPSSLYEFLGRLDTVNANLKETMNRFDSGDRTTQLEIYKYLSTAMAIQTRIYASMCAIFSWMHTQMVSPETARNFSSRMGWNGSDSATHLTHNTTQNPQGSFSFAAYSTYVTRDHPPITEDAQAHGAENTHSTENAEEPKENLSAEGPNTTPNHEKMGNQGERASESSESTDDTTQGRL</sequence>
<evidence type="ECO:0000259" key="2">
    <source>
        <dbReference type="SMART" id="SM00213"/>
    </source>
</evidence>
<evidence type="ECO:0000313" key="4">
    <source>
        <dbReference type="Proteomes" id="UP000244803"/>
    </source>
</evidence>
<dbReference type="PRINTS" id="PR00348">
    <property type="entry name" value="UBIQUITIN"/>
</dbReference>
<proteinExistence type="predicted"/>
<dbReference type="AlphaFoldDB" id="A0A976M5J6"/>
<dbReference type="EMBL" id="CP056066">
    <property type="protein sequence ID" value="UKJ88890.1"/>
    <property type="molecule type" value="Genomic_DNA"/>
</dbReference>
<name>A0A976M5J6_THEOR</name>
<dbReference type="InterPro" id="IPR050158">
    <property type="entry name" value="Ubiquitin_ubiquitin-like"/>
</dbReference>
<dbReference type="PANTHER" id="PTHR10666">
    <property type="entry name" value="UBIQUITIN"/>
    <property type="match status" value="1"/>
</dbReference>
<dbReference type="Pfam" id="PF00240">
    <property type="entry name" value="ubiquitin"/>
    <property type="match status" value="1"/>
</dbReference>
<feature type="region of interest" description="Disordered" evidence="1">
    <location>
        <begin position="510"/>
        <end position="534"/>
    </location>
</feature>
<gene>
    <name evidence="3" type="ORF">MACJ_002136</name>
</gene>
<feature type="region of interest" description="Disordered" evidence="1">
    <location>
        <begin position="79"/>
        <end position="121"/>
    </location>
</feature>
<accession>A0A976M5J6</accession>
<feature type="compositionally biased region" description="Gly residues" evidence="1">
    <location>
        <begin position="98"/>
        <end position="108"/>
    </location>
</feature>
<dbReference type="SUPFAM" id="SSF54236">
    <property type="entry name" value="Ubiquitin-like"/>
    <property type="match status" value="1"/>
</dbReference>
<dbReference type="InterPro" id="IPR029071">
    <property type="entry name" value="Ubiquitin-like_domsf"/>
</dbReference>
<organism evidence="3 4">
    <name type="scientific">Theileria orientalis</name>
    <dbReference type="NCBI Taxonomy" id="68886"/>
    <lineage>
        <taxon>Eukaryota</taxon>
        <taxon>Sar</taxon>
        <taxon>Alveolata</taxon>
        <taxon>Apicomplexa</taxon>
        <taxon>Aconoidasida</taxon>
        <taxon>Piroplasmida</taxon>
        <taxon>Theileriidae</taxon>
        <taxon>Theileria</taxon>
    </lineage>
</organism>
<feature type="region of interest" description="Disordered" evidence="1">
    <location>
        <begin position="377"/>
        <end position="416"/>
    </location>
</feature>
<evidence type="ECO:0000256" key="1">
    <source>
        <dbReference type="SAM" id="MobiDB-lite"/>
    </source>
</evidence>
<dbReference type="InterPro" id="IPR019956">
    <property type="entry name" value="Ubiquitin_dom"/>
</dbReference>
<dbReference type="Gene3D" id="3.10.20.90">
    <property type="entry name" value="Phosphatidylinositol 3-kinase Catalytic Subunit, Chain A, domain 1"/>
    <property type="match status" value="1"/>
</dbReference>
<evidence type="ECO:0000313" key="3">
    <source>
        <dbReference type="EMBL" id="UKJ88890.1"/>
    </source>
</evidence>
<feature type="region of interest" description="Disordered" evidence="1">
    <location>
        <begin position="659"/>
        <end position="722"/>
    </location>
</feature>
<feature type="region of interest" description="Disordered" evidence="1">
    <location>
        <begin position="306"/>
        <end position="325"/>
    </location>
</feature>
<dbReference type="InterPro" id="IPR000626">
    <property type="entry name" value="Ubiquitin-like_dom"/>
</dbReference>
<dbReference type="Proteomes" id="UP000244803">
    <property type="component" value="Chromosome 3"/>
</dbReference>
<dbReference type="SMART" id="SM00213">
    <property type="entry name" value="UBQ"/>
    <property type="match status" value="1"/>
</dbReference>